<dbReference type="Proteomes" id="UP001595604">
    <property type="component" value="Unassembled WGS sequence"/>
</dbReference>
<keyword evidence="2" id="KW-1185">Reference proteome</keyword>
<protein>
    <submittedName>
        <fullName evidence="1">Group III truncated hemoglobin</fullName>
    </submittedName>
</protein>
<comment type="caution">
    <text evidence="1">The sequence shown here is derived from an EMBL/GenBank/DDBJ whole genome shotgun (WGS) entry which is preliminary data.</text>
</comment>
<evidence type="ECO:0000313" key="1">
    <source>
        <dbReference type="EMBL" id="MFC3172877.1"/>
    </source>
</evidence>
<dbReference type="CDD" id="cd08916">
    <property type="entry name" value="TrHb3_P"/>
    <property type="match status" value="1"/>
</dbReference>
<sequence>MTDPASPAPLRKQGHPRAVAARARRRAEAEAAGVDAAFISDLVEGFYGRIRADAVLGPIFARHIVDWAPHLDRMKAFWRSILHNSAEFSGNPMQRHAALHAAGSPLGEAEFARWLGLFYATCDDLAASRGLDPAAARQVSERARMIADSLLTGIATREHGLAAARAGDGLPRP</sequence>
<dbReference type="EMBL" id="JBHRTQ010000002">
    <property type="protein sequence ID" value="MFC3172877.1"/>
    <property type="molecule type" value="Genomic_DNA"/>
</dbReference>
<organism evidence="1 2">
    <name type="scientific">Novosphingobium bradum</name>
    <dbReference type="NCBI Taxonomy" id="1737444"/>
    <lineage>
        <taxon>Bacteria</taxon>
        <taxon>Pseudomonadati</taxon>
        <taxon>Pseudomonadota</taxon>
        <taxon>Alphaproteobacteria</taxon>
        <taxon>Sphingomonadales</taxon>
        <taxon>Sphingomonadaceae</taxon>
        <taxon>Novosphingobium</taxon>
    </lineage>
</organism>
<name>A0ABV7ILP8_9SPHN</name>
<evidence type="ECO:0000313" key="2">
    <source>
        <dbReference type="Proteomes" id="UP001595604"/>
    </source>
</evidence>
<dbReference type="InterPro" id="IPR012292">
    <property type="entry name" value="Globin/Proto"/>
</dbReference>
<dbReference type="InterPro" id="IPR009050">
    <property type="entry name" value="Globin-like_sf"/>
</dbReference>
<reference evidence="2" key="1">
    <citation type="journal article" date="2019" name="Int. J. Syst. Evol. Microbiol.">
        <title>The Global Catalogue of Microorganisms (GCM) 10K type strain sequencing project: providing services to taxonomists for standard genome sequencing and annotation.</title>
        <authorList>
            <consortium name="The Broad Institute Genomics Platform"/>
            <consortium name="The Broad Institute Genome Sequencing Center for Infectious Disease"/>
            <person name="Wu L."/>
            <person name="Ma J."/>
        </authorList>
    </citation>
    <scope>NUCLEOTIDE SEQUENCE [LARGE SCALE GENOMIC DNA]</scope>
    <source>
        <strain evidence="2">KCTC 42984</strain>
    </source>
</reference>
<dbReference type="Gene3D" id="1.10.490.10">
    <property type="entry name" value="Globins"/>
    <property type="match status" value="1"/>
</dbReference>
<dbReference type="SUPFAM" id="SSF46458">
    <property type="entry name" value="Globin-like"/>
    <property type="match status" value="1"/>
</dbReference>
<accession>A0ABV7ILP8</accession>
<dbReference type="RefSeq" id="WP_379508274.1">
    <property type="nucleotide sequence ID" value="NZ_JBHRTQ010000002.1"/>
</dbReference>
<gene>
    <name evidence="1" type="ORF">ACFOD9_01285</name>
</gene>
<proteinExistence type="predicted"/>